<evidence type="ECO:0000313" key="1">
    <source>
        <dbReference type="EMBL" id="RJF75678.1"/>
    </source>
</evidence>
<evidence type="ECO:0000313" key="2">
    <source>
        <dbReference type="Proteomes" id="UP000286287"/>
    </source>
</evidence>
<name>A0A418VHS5_9DEIO</name>
<sequence>MLISLRADRGDMPCSTVRVQGFTPARLLDDLAGIKREMGAYHEAIDLYEQGLALIREALSRGEKVYLPRVLGDTAYQDVSHTAFLEMKYWTDSSIDVFKAYRLPNN</sequence>
<comment type="caution">
    <text evidence="1">The sequence shown here is derived from an EMBL/GenBank/DDBJ whole genome shotgun (WGS) entry which is preliminary data.</text>
</comment>
<keyword evidence="2" id="KW-1185">Reference proteome</keyword>
<reference evidence="1 2" key="1">
    <citation type="submission" date="2018-09" db="EMBL/GenBank/DDBJ databases">
        <authorList>
            <person name="Zhu H."/>
        </authorList>
    </citation>
    <scope>NUCLEOTIDE SEQUENCE [LARGE SCALE GENOMIC DNA]</scope>
    <source>
        <strain evidence="1 2">K2S05-167</strain>
    </source>
</reference>
<proteinExistence type="predicted"/>
<organism evidence="1 2">
    <name type="scientific">Deinococcus cavernae</name>
    <dbReference type="NCBI Taxonomy" id="2320857"/>
    <lineage>
        <taxon>Bacteria</taxon>
        <taxon>Thermotogati</taxon>
        <taxon>Deinococcota</taxon>
        <taxon>Deinococci</taxon>
        <taxon>Deinococcales</taxon>
        <taxon>Deinococcaceae</taxon>
        <taxon>Deinococcus</taxon>
    </lineage>
</organism>
<protein>
    <submittedName>
        <fullName evidence="1">Tetratricopeptide repeat protein</fullName>
    </submittedName>
</protein>
<dbReference type="EMBL" id="QYUJ01000004">
    <property type="protein sequence ID" value="RJF75678.1"/>
    <property type="molecule type" value="Genomic_DNA"/>
</dbReference>
<dbReference type="Proteomes" id="UP000286287">
    <property type="component" value="Unassembled WGS sequence"/>
</dbReference>
<gene>
    <name evidence="1" type="ORF">D3875_01120</name>
</gene>
<dbReference type="AlphaFoldDB" id="A0A418VHS5"/>
<accession>A0A418VHS5</accession>